<dbReference type="Pfam" id="PF25788">
    <property type="entry name" value="Ig_Rha78A_N"/>
    <property type="match status" value="1"/>
</dbReference>
<dbReference type="Pfam" id="PF17389">
    <property type="entry name" value="Bac_rhamnosid6H"/>
    <property type="match status" value="1"/>
</dbReference>
<accession>A0A327VY92</accession>
<dbReference type="Proteomes" id="UP000249819">
    <property type="component" value="Unassembled WGS sequence"/>
</dbReference>
<dbReference type="InterPro" id="IPR008979">
    <property type="entry name" value="Galactose-bd-like_sf"/>
</dbReference>
<dbReference type="EMBL" id="QLMA01000004">
    <property type="protein sequence ID" value="RAJ81967.1"/>
    <property type="molecule type" value="Genomic_DNA"/>
</dbReference>
<dbReference type="OrthoDB" id="9766741at2"/>
<organism evidence="9 10">
    <name type="scientific">Chitinophaga dinghuensis</name>
    <dbReference type="NCBI Taxonomy" id="1539050"/>
    <lineage>
        <taxon>Bacteria</taxon>
        <taxon>Pseudomonadati</taxon>
        <taxon>Bacteroidota</taxon>
        <taxon>Chitinophagia</taxon>
        <taxon>Chitinophagales</taxon>
        <taxon>Chitinophagaceae</taxon>
        <taxon>Chitinophaga</taxon>
    </lineage>
</organism>
<dbReference type="Pfam" id="PF17390">
    <property type="entry name" value="Bac_rhamnosid_C"/>
    <property type="match status" value="1"/>
</dbReference>
<feature type="chain" id="PRO_5016293753" description="alpha-L-rhamnosidase" evidence="4">
    <location>
        <begin position="23"/>
        <end position="877"/>
    </location>
</feature>
<evidence type="ECO:0000259" key="6">
    <source>
        <dbReference type="Pfam" id="PF08531"/>
    </source>
</evidence>
<dbReference type="Gene3D" id="2.60.40.10">
    <property type="entry name" value="Immunoglobulins"/>
    <property type="match status" value="1"/>
</dbReference>
<feature type="domain" description="Alpha-L-rhamnosidase C-terminal" evidence="8">
    <location>
        <begin position="772"/>
        <end position="843"/>
    </location>
</feature>
<keyword evidence="4" id="KW-0732">Signal</keyword>
<gene>
    <name evidence="9" type="ORF">CLV59_104192</name>
</gene>
<feature type="domain" description="Bacterial alpha-L-rhamnosidase N-terminal" evidence="6">
    <location>
        <begin position="146"/>
        <end position="315"/>
    </location>
</feature>
<evidence type="ECO:0000256" key="3">
    <source>
        <dbReference type="ARBA" id="ARBA00022801"/>
    </source>
</evidence>
<dbReference type="GO" id="GO:0005975">
    <property type="term" value="P:carbohydrate metabolic process"/>
    <property type="evidence" value="ECO:0007669"/>
    <property type="project" value="InterPro"/>
</dbReference>
<evidence type="ECO:0000259" key="7">
    <source>
        <dbReference type="Pfam" id="PF17389"/>
    </source>
</evidence>
<evidence type="ECO:0000256" key="4">
    <source>
        <dbReference type="SAM" id="SignalP"/>
    </source>
</evidence>
<reference evidence="9 10" key="1">
    <citation type="submission" date="2018-06" db="EMBL/GenBank/DDBJ databases">
        <title>Genomic Encyclopedia of Archaeal and Bacterial Type Strains, Phase II (KMG-II): from individual species to whole genera.</title>
        <authorList>
            <person name="Goeker M."/>
        </authorList>
    </citation>
    <scope>NUCLEOTIDE SEQUENCE [LARGE SCALE GENOMIC DNA]</scope>
    <source>
        <strain evidence="9 10">DSM 29821</strain>
    </source>
</reference>
<keyword evidence="3" id="KW-0378">Hydrolase</keyword>
<dbReference type="InterPro" id="IPR035396">
    <property type="entry name" value="Bac_rhamnosid6H"/>
</dbReference>
<name>A0A327VY92_9BACT</name>
<dbReference type="InterPro" id="IPR008928">
    <property type="entry name" value="6-hairpin_glycosidase_sf"/>
</dbReference>
<evidence type="ECO:0000259" key="8">
    <source>
        <dbReference type="Pfam" id="PF17390"/>
    </source>
</evidence>
<comment type="caution">
    <text evidence="9">The sequence shown here is derived from an EMBL/GenBank/DDBJ whole genome shotgun (WGS) entry which is preliminary data.</text>
</comment>
<dbReference type="InterPro" id="IPR008902">
    <property type="entry name" value="Rhamnosid_concanavalin"/>
</dbReference>
<feature type="domain" description="Alpha-L-rhamnosidase concanavalin-like" evidence="5">
    <location>
        <begin position="327"/>
        <end position="437"/>
    </location>
</feature>
<evidence type="ECO:0000313" key="10">
    <source>
        <dbReference type="Proteomes" id="UP000249819"/>
    </source>
</evidence>
<dbReference type="Pfam" id="PF08531">
    <property type="entry name" value="Bac_rhamnosid_N"/>
    <property type="match status" value="1"/>
</dbReference>
<dbReference type="InterPro" id="IPR012341">
    <property type="entry name" value="6hp_glycosidase-like_sf"/>
</dbReference>
<dbReference type="PANTHER" id="PTHR33307">
    <property type="entry name" value="ALPHA-RHAMNOSIDASE (EUROFUNG)"/>
    <property type="match status" value="1"/>
</dbReference>
<dbReference type="InterPro" id="IPR016007">
    <property type="entry name" value="Alpha_rhamnosid"/>
</dbReference>
<dbReference type="Gene3D" id="2.60.120.260">
    <property type="entry name" value="Galactose-binding domain-like"/>
    <property type="match status" value="2"/>
</dbReference>
<dbReference type="AlphaFoldDB" id="A0A327VY92"/>
<dbReference type="GO" id="GO:0030596">
    <property type="term" value="F:alpha-L-rhamnosidase activity"/>
    <property type="evidence" value="ECO:0007669"/>
    <property type="project" value="UniProtKB-EC"/>
</dbReference>
<dbReference type="InterPro" id="IPR013737">
    <property type="entry name" value="Bac_rhamnosid_N"/>
</dbReference>
<keyword evidence="10" id="KW-1185">Reference proteome</keyword>
<evidence type="ECO:0000256" key="1">
    <source>
        <dbReference type="ARBA" id="ARBA00001445"/>
    </source>
</evidence>
<dbReference type="SUPFAM" id="SSF49785">
    <property type="entry name" value="Galactose-binding domain-like"/>
    <property type="match status" value="1"/>
</dbReference>
<feature type="domain" description="Alpha-L-rhamnosidase six-hairpin glycosidase" evidence="7">
    <location>
        <begin position="442"/>
        <end position="770"/>
    </location>
</feature>
<feature type="signal peptide" evidence="4">
    <location>
        <begin position="1"/>
        <end position="22"/>
    </location>
</feature>
<sequence>MFHVRKFLAALTAGCWALIAQAQQPAVTNLRCEYLSQPLGIDNPHPRLSWEGATSNSFTVQLYYQDSLVWSIRTPDNRIVYNGPALQPFTAYQWQVSASQNTPAAHSSFETGRMDARNWKGQWISDHHPIDFKAAPLFRKSFVSPKKISSARAYISAAGLYELHINGHKIGNHLLDPMFTRFDKRLLYIAYDVTKDLQEKENVIGVILGNGWYNLQSTAVWNFDKAPWRNRPAFCMELHLTFSDGSQSIITSGPDWKTATGEITFNSIYTGEHQDLRLAQHGWDAPGFNDQQWTNAQTRMAPATVITSQTMVPITADSILPATTIRTFSDTNWVFSLGQNIAGMSRITLDGTAGTVVRLKHGEQLYPDGHVDQSNIDVHYRPKDNSDPFQTDIYILDGKGPHTFTPHFNYKGFQYVEVTSSKPLQLTQGSLHGIRMHSAVPTAGHLSTSNSLLNLIWEATNNSYLSNLYGYPTDCPQREKNGWTGDAHIASETGLYNFDGITVYEKWMNDHLDEQQANGVFPSIMPTGGWGYEWGNGPDWTSTIAIIPWNLYLYYGDTTALGRCYPAIKRYVDQITSRSPDGLCSWGLGDWVPVKSKTPVPFTSTAYYYTDVCILAKAARLLGHTTDYEKYSQLAQFIRDAFNRQYLDSRTGIYDQGYQTEQSVALYWKLAPDSLVGKIAAALAKRVKKDHNQLDVGLLGTKTILNALSENGYHDLAVQLASAHKEPSWGWWITNGATTLYENWPIQAKSDLSRNHIMFGEIGAWMYKHLAGIRPDESQPGFKHMIIQPGFTTELDSVKASHHTPYGHVSVKWRRVGIGMEVTIAIPANTSATFVTQANDKENVYVDGKFLGKGAQYKTIEIREPGPVTYLLRMPTR</sequence>
<evidence type="ECO:0000256" key="2">
    <source>
        <dbReference type="ARBA" id="ARBA00012652"/>
    </source>
</evidence>
<evidence type="ECO:0000259" key="5">
    <source>
        <dbReference type="Pfam" id="PF05592"/>
    </source>
</evidence>
<dbReference type="SUPFAM" id="SSF48208">
    <property type="entry name" value="Six-hairpin glycosidases"/>
    <property type="match status" value="1"/>
</dbReference>
<dbReference type="InterPro" id="IPR013783">
    <property type="entry name" value="Ig-like_fold"/>
</dbReference>
<evidence type="ECO:0000313" key="9">
    <source>
        <dbReference type="EMBL" id="RAJ81967.1"/>
    </source>
</evidence>
<dbReference type="Gene3D" id="1.50.10.10">
    <property type="match status" value="1"/>
</dbReference>
<dbReference type="Pfam" id="PF05592">
    <property type="entry name" value="Bac_rhamnosid"/>
    <property type="match status" value="1"/>
</dbReference>
<dbReference type="EC" id="3.2.1.40" evidence="2"/>
<comment type="catalytic activity">
    <reaction evidence="1">
        <text>Hydrolysis of terminal non-reducing alpha-L-rhamnose residues in alpha-L-rhamnosides.</text>
        <dbReference type="EC" id="3.2.1.40"/>
    </reaction>
</comment>
<dbReference type="RefSeq" id="WP_111592524.1">
    <property type="nucleotide sequence ID" value="NZ_QLMA01000004.1"/>
</dbReference>
<dbReference type="PIRSF" id="PIRSF010631">
    <property type="entry name" value="A-rhamnsds"/>
    <property type="match status" value="1"/>
</dbReference>
<protein>
    <recommendedName>
        <fullName evidence="2">alpha-L-rhamnosidase</fullName>
        <ecNumber evidence="2">3.2.1.40</ecNumber>
    </recommendedName>
</protein>
<dbReference type="InterPro" id="IPR035398">
    <property type="entry name" value="Bac_rhamnosid_C"/>
</dbReference>
<dbReference type="PANTHER" id="PTHR33307:SF6">
    <property type="entry name" value="ALPHA-RHAMNOSIDASE (EUROFUNG)-RELATED"/>
    <property type="match status" value="1"/>
</dbReference>
<dbReference type="Gene3D" id="2.60.420.10">
    <property type="entry name" value="Maltose phosphorylase, domain 3"/>
    <property type="match status" value="1"/>
</dbReference>
<proteinExistence type="predicted"/>